<sequence>MKRTILCLLFVCFCSYKVSGQEHHVNLIIQINDKLIVDGLQEIYIKTDSIESERIYVKYVPGDLILTDSVFNLLNSENTESFKLYFGYATHDKRKSEYAYFSVGLSKQIFSLPYLILNVYDFRDKKYRKWYQSYTKDDFLVERISPNSGVYIRNH</sequence>
<dbReference type="EMBL" id="QEKI01000028">
    <property type="protein sequence ID" value="PVY36082.1"/>
    <property type="molecule type" value="Genomic_DNA"/>
</dbReference>
<evidence type="ECO:0000313" key="1">
    <source>
        <dbReference type="EMBL" id="PVY36082.1"/>
    </source>
</evidence>
<dbReference type="AlphaFoldDB" id="A0A2U1AI44"/>
<accession>A0A2U1AI44</accession>
<organism evidence="1 2">
    <name type="scientific">Pontibacter virosus</name>
    <dbReference type="NCBI Taxonomy" id="1765052"/>
    <lineage>
        <taxon>Bacteria</taxon>
        <taxon>Pseudomonadati</taxon>
        <taxon>Bacteroidota</taxon>
        <taxon>Cytophagia</taxon>
        <taxon>Cytophagales</taxon>
        <taxon>Hymenobacteraceae</taxon>
        <taxon>Pontibacter</taxon>
    </lineage>
</organism>
<reference evidence="1 2" key="1">
    <citation type="submission" date="2018-04" db="EMBL/GenBank/DDBJ databases">
        <title>Genomic Encyclopedia of Type Strains, Phase IV (KMG-IV): sequencing the most valuable type-strain genomes for metagenomic binning, comparative biology and taxonomic classification.</title>
        <authorList>
            <person name="Goeker M."/>
        </authorList>
    </citation>
    <scope>NUCLEOTIDE SEQUENCE [LARGE SCALE GENOMIC DNA]</scope>
    <source>
        <strain evidence="1 2">DSM 100231</strain>
    </source>
</reference>
<evidence type="ECO:0000313" key="2">
    <source>
        <dbReference type="Proteomes" id="UP000245466"/>
    </source>
</evidence>
<comment type="caution">
    <text evidence="1">The sequence shown here is derived from an EMBL/GenBank/DDBJ whole genome shotgun (WGS) entry which is preliminary data.</text>
</comment>
<protein>
    <submittedName>
        <fullName evidence="1">Uncharacterized protein</fullName>
    </submittedName>
</protein>
<name>A0A2U1AI44_9BACT</name>
<proteinExistence type="predicted"/>
<gene>
    <name evidence="1" type="ORF">C8E01_1287</name>
</gene>
<dbReference type="Proteomes" id="UP000245466">
    <property type="component" value="Unassembled WGS sequence"/>
</dbReference>
<keyword evidence="2" id="KW-1185">Reference proteome</keyword>